<reference evidence="3" key="1">
    <citation type="journal article" date="2014" name="Int. J. Syst. Evol. Microbiol.">
        <title>Complete genome sequence of Corynebacterium casei LMG S-19264T (=DSM 44701T), isolated from a smear-ripened cheese.</title>
        <authorList>
            <consortium name="US DOE Joint Genome Institute (JGI-PGF)"/>
            <person name="Walter F."/>
            <person name="Albersmeier A."/>
            <person name="Kalinowski J."/>
            <person name="Ruckert C."/>
        </authorList>
    </citation>
    <scope>NUCLEOTIDE SEQUENCE</scope>
    <source>
        <strain evidence="3">JCM 4834</strain>
    </source>
</reference>
<dbReference type="SUPFAM" id="SSF51735">
    <property type="entry name" value="NAD(P)-binding Rossmann-fold domains"/>
    <property type="match status" value="1"/>
</dbReference>
<feature type="region of interest" description="Disordered" evidence="1">
    <location>
        <begin position="1"/>
        <end position="20"/>
    </location>
</feature>
<dbReference type="KEGG" id="ssub:CP968_31895"/>
<accession>A0A5P2UT18</accession>
<dbReference type="EMBL" id="CP023701">
    <property type="protein sequence ID" value="QEU82263.1"/>
    <property type="molecule type" value="Genomic_DNA"/>
</dbReference>
<protein>
    <submittedName>
        <fullName evidence="4">Saccharopine dehydrogenase</fullName>
    </submittedName>
</protein>
<dbReference type="PANTHER" id="PTHR43781:SF1">
    <property type="entry name" value="SACCHAROPINE DEHYDROGENASE"/>
    <property type="match status" value="1"/>
</dbReference>
<sequence length="360" mass="37865">MTEHDDGRTETAPAHAPAPAPGNRVIAVFGGYGHTARFVTAELLERGWTPVLSGRDGAKLEAAAARHGVEWRVASAADPASLDRAVAGAVAVINCAGPFAETAPPLVEAALRARIHYLDVTGEVLVARDTFDTYRDDPRVKEAGIVVAPVMAFYGAVGDLLATAAMGDWASADEISLAVALDSWQPTRGTRLAGARRAGRRLVFEDGRLQVRAADEPVPTTTWTFPEPFGTEEVVGEFSTTDVVSVSRHLATGRINAYLNAAPLNDLGDPGARGPQPADASGRSAQVFVVEVVVRRGSEERRVSARGRDIYAVTGPVVVEAAERIVTGRAAAAGVRTAGELFDAGDFLRSLPLDALDLGE</sequence>
<reference evidence="4 5" key="2">
    <citation type="submission" date="2017-09" db="EMBL/GenBank/DDBJ databases">
        <authorList>
            <person name="Lee N."/>
            <person name="Cho B.-K."/>
        </authorList>
    </citation>
    <scope>NUCLEOTIDE SEQUENCE [LARGE SCALE GENOMIC DNA]</scope>
    <source>
        <strain evidence="4 5">ATCC 27467</strain>
    </source>
</reference>
<organism evidence="4 5">
    <name type="scientific">Streptomyces subrutilus</name>
    <dbReference type="NCBI Taxonomy" id="36818"/>
    <lineage>
        <taxon>Bacteria</taxon>
        <taxon>Bacillati</taxon>
        <taxon>Actinomycetota</taxon>
        <taxon>Actinomycetes</taxon>
        <taxon>Kitasatosporales</taxon>
        <taxon>Streptomycetaceae</taxon>
        <taxon>Streptomyces</taxon>
    </lineage>
</organism>
<gene>
    <name evidence="4" type="ORF">CP968_31895</name>
    <name evidence="3" type="ORF">GCM10010371_64070</name>
</gene>
<evidence type="ECO:0000313" key="5">
    <source>
        <dbReference type="Proteomes" id="UP000326831"/>
    </source>
</evidence>
<dbReference type="AlphaFoldDB" id="A0A5P2UT18"/>
<dbReference type="PANTHER" id="PTHR43781">
    <property type="entry name" value="SACCHAROPINE DEHYDROGENASE"/>
    <property type="match status" value="1"/>
</dbReference>
<dbReference type="RefSeq" id="WP_150521278.1">
    <property type="nucleotide sequence ID" value="NZ_BMVX01000039.1"/>
</dbReference>
<evidence type="ECO:0000313" key="3">
    <source>
        <dbReference type="EMBL" id="GGZ95349.1"/>
    </source>
</evidence>
<dbReference type="Gene3D" id="3.40.50.720">
    <property type="entry name" value="NAD(P)-binding Rossmann-like Domain"/>
    <property type="match status" value="1"/>
</dbReference>
<dbReference type="Proteomes" id="UP000634660">
    <property type="component" value="Unassembled WGS sequence"/>
</dbReference>
<dbReference type="OrthoDB" id="4420885at2"/>
<dbReference type="InterPro" id="IPR036291">
    <property type="entry name" value="NAD(P)-bd_dom_sf"/>
</dbReference>
<dbReference type="InterPro" id="IPR005097">
    <property type="entry name" value="Sacchrp_dh_NADP-bd"/>
</dbReference>
<evidence type="ECO:0000256" key="1">
    <source>
        <dbReference type="SAM" id="MobiDB-lite"/>
    </source>
</evidence>
<reference evidence="3" key="3">
    <citation type="submission" date="2020-09" db="EMBL/GenBank/DDBJ databases">
        <authorList>
            <person name="Sun Q."/>
            <person name="Ohkuma M."/>
        </authorList>
    </citation>
    <scope>NUCLEOTIDE SEQUENCE</scope>
    <source>
        <strain evidence="3">JCM 4834</strain>
    </source>
</reference>
<feature type="domain" description="Saccharopine dehydrogenase NADP binding" evidence="2">
    <location>
        <begin position="28"/>
        <end position="121"/>
    </location>
</feature>
<evidence type="ECO:0000313" key="4">
    <source>
        <dbReference type="EMBL" id="QEU82263.1"/>
    </source>
</evidence>
<dbReference type="Proteomes" id="UP000326831">
    <property type="component" value="Chromosome"/>
</dbReference>
<proteinExistence type="predicted"/>
<dbReference type="Pfam" id="PF03435">
    <property type="entry name" value="Sacchrp_dh_NADP"/>
    <property type="match status" value="1"/>
</dbReference>
<name>A0A5P2UT18_9ACTN</name>
<keyword evidence="5" id="KW-1185">Reference proteome</keyword>
<evidence type="ECO:0000259" key="2">
    <source>
        <dbReference type="Pfam" id="PF03435"/>
    </source>
</evidence>
<dbReference type="EMBL" id="BMVX01000039">
    <property type="protein sequence ID" value="GGZ95349.1"/>
    <property type="molecule type" value="Genomic_DNA"/>
</dbReference>